<protein>
    <submittedName>
        <fullName evidence="2">Uncharacterized protein</fullName>
    </submittedName>
</protein>
<evidence type="ECO:0000313" key="2">
    <source>
        <dbReference type="EMBL" id="MFL9839667.1"/>
    </source>
</evidence>
<evidence type="ECO:0000256" key="1">
    <source>
        <dbReference type="SAM" id="SignalP"/>
    </source>
</evidence>
<sequence>MRASAHTPVPLALALLGVSLAATPAAAQRLGTPTHSQQNEDGLRTTKAVEAGTEAGEKVESVVVNAGETKVLRVAPGADGTVEAFVLSGTPSTVLKVTVSFKGGTTTLKAANSTGGTVGFTIEGDTSGSGSWAQAGEVKDLKNRQSSSTDYQVELKAVRLSGFTYTKK</sequence>
<keyword evidence="1" id="KW-0732">Signal</keyword>
<proteinExistence type="predicted"/>
<dbReference type="RefSeq" id="WP_408076634.1">
    <property type="nucleotide sequence ID" value="NZ_JBELQC010000001.1"/>
</dbReference>
<comment type="caution">
    <text evidence="2">The sequence shown here is derived from an EMBL/GenBank/DDBJ whole genome shotgun (WGS) entry which is preliminary data.</text>
</comment>
<gene>
    <name evidence="2" type="ORF">ABS767_01715</name>
</gene>
<organism evidence="2 3">
    <name type="scientific">Sphingomonas plantiphila</name>
    <dbReference type="NCBI Taxonomy" id="3163295"/>
    <lineage>
        <taxon>Bacteria</taxon>
        <taxon>Pseudomonadati</taxon>
        <taxon>Pseudomonadota</taxon>
        <taxon>Alphaproteobacteria</taxon>
        <taxon>Sphingomonadales</taxon>
        <taxon>Sphingomonadaceae</taxon>
        <taxon>Sphingomonas</taxon>
    </lineage>
</organism>
<dbReference type="Proteomes" id="UP001629244">
    <property type="component" value="Unassembled WGS sequence"/>
</dbReference>
<feature type="signal peptide" evidence="1">
    <location>
        <begin position="1"/>
        <end position="27"/>
    </location>
</feature>
<accession>A0ABW8YIE4</accession>
<feature type="chain" id="PRO_5045970719" evidence="1">
    <location>
        <begin position="28"/>
        <end position="168"/>
    </location>
</feature>
<keyword evidence="3" id="KW-1185">Reference proteome</keyword>
<evidence type="ECO:0000313" key="3">
    <source>
        <dbReference type="Proteomes" id="UP001629244"/>
    </source>
</evidence>
<reference evidence="2 3" key="1">
    <citation type="submission" date="2024-06" db="EMBL/GenBank/DDBJ databases">
        <authorList>
            <person name="Kaempfer P."/>
            <person name="Viver T."/>
        </authorList>
    </citation>
    <scope>NUCLEOTIDE SEQUENCE [LARGE SCALE GENOMIC DNA]</scope>
    <source>
        <strain evidence="2 3">ST-64</strain>
    </source>
</reference>
<name>A0ABW8YIE4_9SPHN</name>
<dbReference type="EMBL" id="JBELQC010000001">
    <property type="protein sequence ID" value="MFL9839667.1"/>
    <property type="molecule type" value="Genomic_DNA"/>
</dbReference>